<dbReference type="SUPFAM" id="SSF52540">
    <property type="entry name" value="P-loop containing nucleoside triphosphate hydrolases"/>
    <property type="match status" value="1"/>
</dbReference>
<name>A0ABD0WBI1_UMBPY</name>
<dbReference type="AlphaFoldDB" id="A0ABD0WBI1"/>
<dbReference type="PANTHER" id="PTHR11630:SF47">
    <property type="entry name" value="DNA HELICASE MCM8"/>
    <property type="match status" value="1"/>
</dbReference>
<evidence type="ECO:0000259" key="6">
    <source>
        <dbReference type="Pfam" id="PF25051"/>
    </source>
</evidence>
<dbReference type="InterPro" id="IPR041562">
    <property type="entry name" value="MCM_lid"/>
</dbReference>
<evidence type="ECO:0008006" key="9">
    <source>
        <dbReference type="Google" id="ProtNLM"/>
    </source>
</evidence>
<evidence type="ECO:0000313" key="7">
    <source>
        <dbReference type="EMBL" id="KAL0969004.1"/>
    </source>
</evidence>
<dbReference type="InterPro" id="IPR027417">
    <property type="entry name" value="P-loop_NTPase"/>
</dbReference>
<accession>A0ABD0WBI1</accession>
<feature type="domain" description="MCM AAA-lid" evidence="5">
    <location>
        <begin position="54"/>
        <end position="137"/>
    </location>
</feature>
<organism evidence="7 8">
    <name type="scientific">Umbra pygmaea</name>
    <name type="common">Eastern mudminnow</name>
    <dbReference type="NCBI Taxonomy" id="75934"/>
    <lineage>
        <taxon>Eukaryota</taxon>
        <taxon>Metazoa</taxon>
        <taxon>Chordata</taxon>
        <taxon>Craniata</taxon>
        <taxon>Vertebrata</taxon>
        <taxon>Euteleostomi</taxon>
        <taxon>Actinopterygii</taxon>
        <taxon>Neopterygii</taxon>
        <taxon>Teleostei</taxon>
        <taxon>Protacanthopterygii</taxon>
        <taxon>Esociformes</taxon>
        <taxon>Umbridae</taxon>
        <taxon>Umbra</taxon>
    </lineage>
</organism>
<feature type="region of interest" description="Disordered" evidence="4">
    <location>
        <begin position="1"/>
        <end position="46"/>
    </location>
</feature>
<dbReference type="Pfam" id="PF25051">
    <property type="entry name" value="WHD_MCM8"/>
    <property type="match status" value="1"/>
</dbReference>
<dbReference type="PANTHER" id="PTHR11630">
    <property type="entry name" value="DNA REPLICATION LICENSING FACTOR MCM FAMILY MEMBER"/>
    <property type="match status" value="1"/>
</dbReference>
<dbReference type="Proteomes" id="UP001557470">
    <property type="component" value="Unassembled WGS sequence"/>
</dbReference>
<evidence type="ECO:0000256" key="2">
    <source>
        <dbReference type="ARBA" id="ARBA00008010"/>
    </source>
</evidence>
<reference evidence="7 8" key="1">
    <citation type="submission" date="2024-06" db="EMBL/GenBank/DDBJ databases">
        <authorList>
            <person name="Pan Q."/>
            <person name="Wen M."/>
            <person name="Jouanno E."/>
            <person name="Zahm M."/>
            <person name="Klopp C."/>
            <person name="Cabau C."/>
            <person name="Louis A."/>
            <person name="Berthelot C."/>
            <person name="Parey E."/>
            <person name="Roest Crollius H."/>
            <person name="Montfort J."/>
            <person name="Robinson-Rechavi M."/>
            <person name="Bouchez O."/>
            <person name="Lampietro C."/>
            <person name="Lopez Roques C."/>
            <person name="Donnadieu C."/>
            <person name="Postlethwait J."/>
            <person name="Bobe J."/>
            <person name="Verreycken H."/>
            <person name="Guiguen Y."/>
        </authorList>
    </citation>
    <scope>NUCLEOTIDE SEQUENCE [LARGE SCALE GENOMIC DNA]</scope>
    <source>
        <strain evidence="7">Up_M1</strain>
        <tissue evidence="7">Testis</tissue>
    </source>
</reference>
<dbReference type="Pfam" id="PF17855">
    <property type="entry name" value="MCM_lid"/>
    <property type="match status" value="1"/>
</dbReference>
<feature type="domain" description="MCM8/REC winged helix" evidence="6">
    <location>
        <begin position="149"/>
        <end position="228"/>
    </location>
</feature>
<comment type="subcellular location">
    <subcellularLocation>
        <location evidence="1">Nucleus</location>
    </subcellularLocation>
</comment>
<proteinExistence type="inferred from homology"/>
<protein>
    <recommendedName>
        <fullName evidence="9">DNA helicase</fullName>
    </recommendedName>
</protein>
<dbReference type="GO" id="GO:0006310">
    <property type="term" value="P:DNA recombination"/>
    <property type="evidence" value="ECO:0007669"/>
    <property type="project" value="UniProtKB-ARBA"/>
</dbReference>
<evidence type="ECO:0000256" key="3">
    <source>
        <dbReference type="ARBA" id="ARBA00023242"/>
    </source>
</evidence>
<dbReference type="GO" id="GO:0003678">
    <property type="term" value="F:DNA helicase activity"/>
    <property type="evidence" value="ECO:0007669"/>
    <property type="project" value="UniProtKB-EC"/>
</dbReference>
<keyword evidence="8" id="KW-1185">Reference proteome</keyword>
<dbReference type="CDD" id="cd22247">
    <property type="entry name" value="MCM8_WHD"/>
    <property type="match status" value="1"/>
</dbReference>
<comment type="similarity">
    <text evidence="2">Belongs to the MCM family.</text>
</comment>
<evidence type="ECO:0000256" key="4">
    <source>
        <dbReference type="SAM" id="MobiDB-lite"/>
    </source>
</evidence>
<evidence type="ECO:0000256" key="1">
    <source>
        <dbReference type="ARBA" id="ARBA00004123"/>
    </source>
</evidence>
<dbReference type="InterPro" id="IPR031327">
    <property type="entry name" value="MCM"/>
</dbReference>
<sequence length="229" mass="25263">MAVRSGKGGASSATVTREADNKSQRSMLEPSETPLSDRLQVSPGEGVDPIPHALLRKYVGYARRYVCPSLSAAAAQTLQDFYLSLRSHSHSADATPITTRQLESLIRLTEARAKLELREIATKSDAEDVVEIMKHSLADTFSDGSGGLDFERSVLGVGMSQRSAAKRFITALNTYSQRTHTTLYDLTQLRSLAKDLNIQVADFEGFINSLNEQGYLLKKGHRQYQLQTI</sequence>
<comment type="caution">
    <text evidence="7">The sequence shown here is derived from an EMBL/GenBank/DDBJ whole genome shotgun (WGS) entry which is preliminary data.</text>
</comment>
<gene>
    <name evidence="7" type="ORF">UPYG_G00221460</name>
</gene>
<dbReference type="InterPro" id="IPR056875">
    <property type="entry name" value="MCM8/REC_WHD"/>
</dbReference>
<evidence type="ECO:0000313" key="8">
    <source>
        <dbReference type="Proteomes" id="UP001557470"/>
    </source>
</evidence>
<evidence type="ECO:0000259" key="5">
    <source>
        <dbReference type="Pfam" id="PF17855"/>
    </source>
</evidence>
<dbReference type="EMBL" id="JAGEUA010000007">
    <property type="protein sequence ID" value="KAL0969004.1"/>
    <property type="molecule type" value="Genomic_DNA"/>
</dbReference>
<dbReference type="GO" id="GO:0005634">
    <property type="term" value="C:nucleus"/>
    <property type="evidence" value="ECO:0007669"/>
    <property type="project" value="UniProtKB-SubCell"/>
</dbReference>
<keyword evidence="3" id="KW-0539">Nucleus</keyword>
<dbReference type="Gene3D" id="3.40.50.300">
    <property type="entry name" value="P-loop containing nucleotide triphosphate hydrolases"/>
    <property type="match status" value="1"/>
</dbReference>